<dbReference type="FunFam" id="3.30.160.60:FF:001343">
    <property type="entry name" value="Zinc finger protein 568"/>
    <property type="match status" value="1"/>
</dbReference>
<keyword evidence="4" id="KW-0677">Repeat</keyword>
<dbReference type="GO" id="GO:0000978">
    <property type="term" value="F:RNA polymerase II cis-regulatory region sequence-specific DNA binding"/>
    <property type="evidence" value="ECO:0007669"/>
    <property type="project" value="TreeGrafter"/>
</dbReference>
<evidence type="ECO:0000256" key="11">
    <source>
        <dbReference type="PROSITE-ProRule" id="PRU00042"/>
    </source>
</evidence>
<protein>
    <submittedName>
        <fullName evidence="14">Oocyte zinc finger -like</fullName>
    </submittedName>
</protein>
<accession>A0AAD1TDA6</accession>
<feature type="region of interest" description="Disordered" evidence="12">
    <location>
        <begin position="42"/>
        <end position="64"/>
    </location>
</feature>
<dbReference type="PROSITE" id="PS00028">
    <property type="entry name" value="ZINC_FINGER_C2H2_1"/>
    <property type="match status" value="3"/>
</dbReference>
<feature type="region of interest" description="Disordered" evidence="12">
    <location>
        <begin position="214"/>
        <end position="239"/>
    </location>
</feature>
<evidence type="ECO:0000313" key="15">
    <source>
        <dbReference type="Proteomes" id="UP001295444"/>
    </source>
</evidence>
<dbReference type="FunFam" id="3.30.160.60:FF:000110">
    <property type="entry name" value="Zinc finger protein-like"/>
    <property type="match status" value="1"/>
</dbReference>
<evidence type="ECO:0000313" key="14">
    <source>
        <dbReference type="EMBL" id="CAH2320922.1"/>
    </source>
</evidence>
<dbReference type="PANTHER" id="PTHR23226">
    <property type="entry name" value="ZINC FINGER AND SCAN DOMAIN-CONTAINING"/>
    <property type="match status" value="1"/>
</dbReference>
<dbReference type="Pfam" id="PF13842">
    <property type="entry name" value="zf-Tnp_2"/>
    <property type="match status" value="1"/>
</dbReference>
<comment type="subcellular location">
    <subcellularLocation>
        <location evidence="1">Nucleus</location>
    </subcellularLocation>
</comment>
<evidence type="ECO:0000256" key="6">
    <source>
        <dbReference type="ARBA" id="ARBA00022833"/>
    </source>
</evidence>
<sequence>MMTNTNRNQMTERIVDLTLEVNYLLTGEDYIAVKRPAESILQSHSPRVSDGSNRTQSSSMVPPPHSLIHERNNEQKVLKLTNQIIHLLTGEVWKYLEGQMPFISQDNSLNKTEAVECQSHITSSKDVIIDPNFTIKQGVNGEKMNKSSTGESAFVEQEAGPCEERHVAEADVYTNPTPTIDYRSISVKEELGSCQQDNLVNVCTSIQLTETECPSPRVKDNLSPHEDIDFHTSKDHTQTDYPSTAIMEESTSFEKGHLPDTDIYTNIEHTPTEYLSTNIKVESVSHEEGNFTGISKLPEHTQTEYPSTYIKQESDSHERVATGFHTRTEYLSSHIKEESISYELGNFTSTGIEPLLFRTEMQNLKISNESMHVTDVYSLFQGPEVSATHSGGIQDMTCFGCGKKISKADFVGHQCVKERGTPKLNHSIHTGEKPFSCLECGARFNHEKALGRHQLSHTSDKKFSCTECGKCFSKMSNLSKHMRSHEKNNNYTCSHCGKCFNWISSLIRHQRIHTGQLTGYRREGRTVDQECTRTGAVHYCFRIPPTLKKRSPQKRCRVCYRKGIRTDTSFYCPDCPSQPGLCIGNCFKIYHTHGAE</sequence>
<keyword evidence="3" id="KW-0479">Metal-binding</keyword>
<evidence type="ECO:0000256" key="5">
    <source>
        <dbReference type="ARBA" id="ARBA00022771"/>
    </source>
</evidence>
<reference evidence="14" key="1">
    <citation type="submission" date="2022-03" db="EMBL/GenBank/DDBJ databases">
        <authorList>
            <person name="Alioto T."/>
            <person name="Alioto T."/>
            <person name="Gomez Garrido J."/>
        </authorList>
    </citation>
    <scope>NUCLEOTIDE SEQUENCE</scope>
</reference>
<dbReference type="Pfam" id="PF00096">
    <property type="entry name" value="zf-C2H2"/>
    <property type="match status" value="2"/>
</dbReference>
<evidence type="ECO:0000259" key="13">
    <source>
        <dbReference type="PROSITE" id="PS50157"/>
    </source>
</evidence>
<evidence type="ECO:0000256" key="12">
    <source>
        <dbReference type="SAM" id="MobiDB-lite"/>
    </source>
</evidence>
<dbReference type="PROSITE" id="PS50157">
    <property type="entry name" value="ZINC_FINGER_C2H2_2"/>
    <property type="match status" value="3"/>
</dbReference>
<evidence type="ECO:0000256" key="2">
    <source>
        <dbReference type="ARBA" id="ARBA00006991"/>
    </source>
</evidence>
<keyword evidence="8" id="KW-0238">DNA-binding</keyword>
<keyword evidence="6" id="KW-0862">Zinc</keyword>
<dbReference type="InterPro" id="IPR032718">
    <property type="entry name" value="PGBD4_Znf_C"/>
</dbReference>
<evidence type="ECO:0000256" key="7">
    <source>
        <dbReference type="ARBA" id="ARBA00023015"/>
    </source>
</evidence>
<feature type="compositionally biased region" description="Polar residues" evidence="12">
    <location>
        <begin position="42"/>
        <end position="60"/>
    </location>
</feature>
<dbReference type="GO" id="GO:0008270">
    <property type="term" value="F:zinc ion binding"/>
    <property type="evidence" value="ECO:0007669"/>
    <property type="project" value="UniProtKB-KW"/>
</dbReference>
<dbReference type="Proteomes" id="UP001295444">
    <property type="component" value="Chromosome 11"/>
</dbReference>
<feature type="domain" description="C2H2-type" evidence="13">
    <location>
        <begin position="491"/>
        <end position="518"/>
    </location>
</feature>
<dbReference type="EMBL" id="OW240922">
    <property type="protein sequence ID" value="CAH2320922.1"/>
    <property type="molecule type" value="Genomic_DNA"/>
</dbReference>
<dbReference type="SUPFAM" id="SSF57667">
    <property type="entry name" value="beta-beta-alpha zinc fingers"/>
    <property type="match status" value="2"/>
</dbReference>
<evidence type="ECO:0000256" key="9">
    <source>
        <dbReference type="ARBA" id="ARBA00023163"/>
    </source>
</evidence>
<evidence type="ECO:0000256" key="3">
    <source>
        <dbReference type="ARBA" id="ARBA00022723"/>
    </source>
</evidence>
<feature type="compositionally biased region" description="Basic and acidic residues" evidence="12">
    <location>
        <begin position="217"/>
        <end position="238"/>
    </location>
</feature>
<dbReference type="PANTHER" id="PTHR23226:SF397">
    <property type="entry name" value="C2H2-TYPE DOMAIN-CONTAINING PROTEIN"/>
    <property type="match status" value="1"/>
</dbReference>
<evidence type="ECO:0000256" key="4">
    <source>
        <dbReference type="ARBA" id="ARBA00022737"/>
    </source>
</evidence>
<feature type="domain" description="C2H2-type" evidence="13">
    <location>
        <begin position="463"/>
        <end position="490"/>
    </location>
</feature>
<keyword evidence="7" id="KW-0805">Transcription regulation</keyword>
<dbReference type="GO" id="GO:0005634">
    <property type="term" value="C:nucleus"/>
    <property type="evidence" value="ECO:0007669"/>
    <property type="project" value="UniProtKB-SubCell"/>
</dbReference>
<dbReference type="InterPro" id="IPR036236">
    <property type="entry name" value="Znf_C2H2_sf"/>
</dbReference>
<keyword evidence="10" id="KW-0539">Nucleus</keyword>
<evidence type="ECO:0000256" key="8">
    <source>
        <dbReference type="ARBA" id="ARBA00023125"/>
    </source>
</evidence>
<keyword evidence="5 11" id="KW-0863">Zinc-finger</keyword>
<dbReference type="GO" id="GO:0000981">
    <property type="term" value="F:DNA-binding transcription factor activity, RNA polymerase II-specific"/>
    <property type="evidence" value="ECO:0007669"/>
    <property type="project" value="TreeGrafter"/>
</dbReference>
<evidence type="ECO:0000256" key="1">
    <source>
        <dbReference type="ARBA" id="ARBA00004123"/>
    </source>
</evidence>
<keyword evidence="9" id="KW-0804">Transcription</keyword>
<gene>
    <name evidence="14" type="ORF">PECUL_23A012580</name>
</gene>
<dbReference type="SMART" id="SM00355">
    <property type="entry name" value="ZnF_C2H2"/>
    <property type="match status" value="3"/>
</dbReference>
<feature type="domain" description="C2H2-type" evidence="13">
    <location>
        <begin position="435"/>
        <end position="462"/>
    </location>
</feature>
<evidence type="ECO:0000256" key="10">
    <source>
        <dbReference type="ARBA" id="ARBA00023242"/>
    </source>
</evidence>
<dbReference type="Gene3D" id="3.30.160.60">
    <property type="entry name" value="Classic Zinc Finger"/>
    <property type="match status" value="3"/>
</dbReference>
<comment type="similarity">
    <text evidence="2">Belongs to the krueppel C2H2-type zinc-finger protein family.</text>
</comment>
<proteinExistence type="inferred from homology"/>
<dbReference type="FunFam" id="3.30.160.60:FF:002343">
    <property type="entry name" value="Zinc finger protein 33A"/>
    <property type="match status" value="1"/>
</dbReference>
<dbReference type="AlphaFoldDB" id="A0AAD1TDA6"/>
<keyword evidence="15" id="KW-1185">Reference proteome</keyword>
<name>A0AAD1TDA6_PELCU</name>
<organism evidence="14 15">
    <name type="scientific">Pelobates cultripes</name>
    <name type="common">Western spadefoot toad</name>
    <dbReference type="NCBI Taxonomy" id="61616"/>
    <lineage>
        <taxon>Eukaryota</taxon>
        <taxon>Metazoa</taxon>
        <taxon>Chordata</taxon>
        <taxon>Craniata</taxon>
        <taxon>Vertebrata</taxon>
        <taxon>Euteleostomi</taxon>
        <taxon>Amphibia</taxon>
        <taxon>Batrachia</taxon>
        <taxon>Anura</taxon>
        <taxon>Pelobatoidea</taxon>
        <taxon>Pelobatidae</taxon>
        <taxon>Pelobates</taxon>
    </lineage>
</organism>
<dbReference type="InterPro" id="IPR013087">
    <property type="entry name" value="Znf_C2H2_type"/>
</dbReference>